<accession>A0A915DTG4</accession>
<keyword evidence="3 5" id="KW-1133">Transmembrane helix</keyword>
<dbReference type="PANTHER" id="PTHR12778:SF9">
    <property type="entry name" value="ACETYL-COENZYME A TRANSPORTER 1"/>
    <property type="match status" value="1"/>
</dbReference>
<dbReference type="Proteomes" id="UP000887574">
    <property type="component" value="Unplaced"/>
</dbReference>
<dbReference type="SUPFAM" id="SSF103473">
    <property type="entry name" value="MFS general substrate transporter"/>
    <property type="match status" value="1"/>
</dbReference>
<keyword evidence="2 5" id="KW-0812">Transmembrane</keyword>
<dbReference type="InterPro" id="IPR004752">
    <property type="entry name" value="AmpG_permease/AT-1"/>
</dbReference>
<organism evidence="6 7">
    <name type="scientific">Ditylenchus dipsaci</name>
    <dbReference type="NCBI Taxonomy" id="166011"/>
    <lineage>
        <taxon>Eukaryota</taxon>
        <taxon>Metazoa</taxon>
        <taxon>Ecdysozoa</taxon>
        <taxon>Nematoda</taxon>
        <taxon>Chromadorea</taxon>
        <taxon>Rhabditida</taxon>
        <taxon>Tylenchina</taxon>
        <taxon>Tylenchomorpha</taxon>
        <taxon>Sphaerularioidea</taxon>
        <taxon>Anguinidae</taxon>
        <taxon>Anguininae</taxon>
        <taxon>Ditylenchus</taxon>
    </lineage>
</organism>
<evidence type="ECO:0000256" key="2">
    <source>
        <dbReference type="ARBA" id="ARBA00022692"/>
    </source>
</evidence>
<dbReference type="Pfam" id="PF13000">
    <property type="entry name" value="Acatn"/>
    <property type="match status" value="1"/>
</dbReference>
<evidence type="ECO:0000256" key="1">
    <source>
        <dbReference type="ARBA" id="ARBA00004141"/>
    </source>
</evidence>
<dbReference type="InterPro" id="IPR036259">
    <property type="entry name" value="MFS_trans_sf"/>
</dbReference>
<dbReference type="InterPro" id="IPR024371">
    <property type="entry name" value="AcetylCoA_trans_1-like"/>
</dbReference>
<dbReference type="GO" id="GO:0035348">
    <property type="term" value="P:acetyl-CoA transmembrane transport"/>
    <property type="evidence" value="ECO:0007669"/>
    <property type="project" value="InterPro"/>
</dbReference>
<dbReference type="GO" id="GO:0008521">
    <property type="term" value="F:acetyl-CoA transmembrane transporter activity"/>
    <property type="evidence" value="ECO:0007669"/>
    <property type="project" value="InterPro"/>
</dbReference>
<comment type="subcellular location">
    <subcellularLocation>
        <location evidence="1">Membrane</location>
        <topology evidence="1">Multi-pass membrane protein</topology>
    </subcellularLocation>
</comment>
<keyword evidence="6" id="KW-1185">Reference proteome</keyword>
<protein>
    <submittedName>
        <fullName evidence="7">Uncharacterized protein</fullName>
    </submittedName>
</protein>
<feature type="transmembrane region" description="Helical" evidence="5">
    <location>
        <begin position="177"/>
        <end position="205"/>
    </location>
</feature>
<dbReference type="AlphaFoldDB" id="A0A915DTG4"/>
<evidence type="ECO:0000313" key="7">
    <source>
        <dbReference type="WBParaSite" id="jg22661"/>
    </source>
</evidence>
<dbReference type="WBParaSite" id="jg22661">
    <property type="protein sequence ID" value="jg22661"/>
    <property type="gene ID" value="jg22661"/>
</dbReference>
<dbReference type="PANTHER" id="PTHR12778">
    <property type="entry name" value="SOLUTE CARRIER FAMILY 33 ACETYL-COA TRANSPORTER -RELATED"/>
    <property type="match status" value="1"/>
</dbReference>
<evidence type="ECO:0000313" key="6">
    <source>
        <dbReference type="Proteomes" id="UP000887574"/>
    </source>
</evidence>
<keyword evidence="4 5" id="KW-0472">Membrane</keyword>
<reference evidence="7" key="1">
    <citation type="submission" date="2022-11" db="UniProtKB">
        <authorList>
            <consortium name="WormBaseParasite"/>
        </authorList>
    </citation>
    <scope>IDENTIFICATION</scope>
</reference>
<dbReference type="GO" id="GO:0016020">
    <property type="term" value="C:membrane"/>
    <property type="evidence" value="ECO:0007669"/>
    <property type="project" value="UniProtKB-SubCell"/>
</dbReference>
<sequence length="274" mass="31044">MLSRKNVGYASTCNVVGQTAVKRLCKCLVPICSTRIWHSWIRRICIFLGWYLLCPLRLSDLDLSKSDACGNDEISLGVFDTYIVLAKILCLKPIIYMVLFSLRPRSHFPATDGITDLKLIAAGVRIYDFSGGIDEKELKTAVDLLVGISLQDCCCLMFAVLIYWTPSLRDAKGEYSYVFYVVWVVAYHFHQIAHYCIFLSTMAFFAKISDPKVGGTYMTLLNTLNNLGGNWPITLFLSLTDLFQQKELHVQRLQNSSTVLHCKSSRRALQGERQ</sequence>
<evidence type="ECO:0000256" key="3">
    <source>
        <dbReference type="ARBA" id="ARBA00022989"/>
    </source>
</evidence>
<proteinExistence type="predicted"/>
<name>A0A915DTG4_9BILA</name>
<evidence type="ECO:0000256" key="5">
    <source>
        <dbReference type="SAM" id="Phobius"/>
    </source>
</evidence>
<feature type="transmembrane region" description="Helical" evidence="5">
    <location>
        <begin position="144"/>
        <end position="165"/>
    </location>
</feature>
<evidence type="ECO:0000256" key="4">
    <source>
        <dbReference type="ARBA" id="ARBA00023136"/>
    </source>
</evidence>